<evidence type="ECO:0000313" key="4">
    <source>
        <dbReference type="Proteomes" id="UP000594468"/>
    </source>
</evidence>
<feature type="signal peptide" evidence="1">
    <location>
        <begin position="1"/>
        <end position="25"/>
    </location>
</feature>
<proteinExistence type="predicted"/>
<evidence type="ECO:0000313" key="3">
    <source>
        <dbReference type="EMBL" id="QPC83303.1"/>
    </source>
</evidence>
<gene>
    <name evidence="3" type="ORF">G4Y79_02695</name>
</gene>
<sequence>MKHLFRRLPFVSLFLLLVAAMPALAQFDCPQLVIESLQAMGDNCTELNRNNACYGYDRVEASFYETQPEGTFTEPADRASLLDMQSLQTYAFDEETQFGVAAMNVQANVPNTLPGQGVIFLLLGDANVSNAVNPQTIVPSIDTIPVPVAVNANLFSEPSEAADIILTAPQGELLPLDGLTPQKTWARTIVNDVVLWVHTADLVQSAALNALPTIGSSQRTPMQSFYFSTGLGTPRCNEADSVIAIQSPQGLKIDMTVNGVDIRVGSMLTLQSLDENSLLLTVHRGQVQTTSGQLIHANESIMAELGVGGNIVRWDTPQAITEEAYEQGTRVQEALNVLARANDWREYDVAPLAPPEPTATPTDMATMTPAPGITPPAPQGDVYHIVAPGENLYRIALYYEASMPAIVEANQLPDPTSISVGQRLLIPNAGSGFVSIDLPTPTATTADGGATASCSNFALIYPTTDVSVGDTLYQWTAVPGATRYEVVFYNYEGILAQTYPAQEPQIYLNTGRIPTGSELYWEVRAYANDTYLCVTPRSGKITRYEDQ</sequence>
<dbReference type="Proteomes" id="UP000594468">
    <property type="component" value="Chromosome"/>
</dbReference>
<dbReference type="RefSeq" id="WP_195171370.1">
    <property type="nucleotide sequence ID" value="NZ_CP062983.1"/>
</dbReference>
<dbReference type="SUPFAM" id="SSF54106">
    <property type="entry name" value="LysM domain"/>
    <property type="match status" value="1"/>
</dbReference>
<dbReference type="PROSITE" id="PS51782">
    <property type="entry name" value="LYSM"/>
    <property type="match status" value="1"/>
</dbReference>
<reference evidence="3 4" key="1">
    <citation type="submission" date="2020-02" db="EMBL/GenBank/DDBJ databases">
        <authorList>
            <person name="Zheng R.K."/>
            <person name="Sun C.M."/>
        </authorList>
    </citation>
    <scope>NUCLEOTIDE SEQUENCE [LARGE SCALE GENOMIC DNA]</scope>
    <source>
        <strain evidence="4">rifampicinis</strain>
    </source>
</reference>
<keyword evidence="1" id="KW-0732">Signal</keyword>
<dbReference type="SMART" id="SM00257">
    <property type="entry name" value="LysM"/>
    <property type="match status" value="1"/>
</dbReference>
<dbReference type="CDD" id="cd00118">
    <property type="entry name" value="LysM"/>
    <property type="match status" value="1"/>
</dbReference>
<dbReference type="InterPro" id="IPR036779">
    <property type="entry name" value="LysM_dom_sf"/>
</dbReference>
<feature type="chain" id="PRO_5033065165" evidence="1">
    <location>
        <begin position="26"/>
        <end position="547"/>
    </location>
</feature>
<feature type="domain" description="LysM" evidence="2">
    <location>
        <begin position="382"/>
        <end position="426"/>
    </location>
</feature>
<dbReference type="Pfam" id="PF01476">
    <property type="entry name" value="LysM"/>
    <property type="match status" value="1"/>
</dbReference>
<dbReference type="AlphaFoldDB" id="A0A7S8EAL6"/>
<evidence type="ECO:0000256" key="1">
    <source>
        <dbReference type="SAM" id="SignalP"/>
    </source>
</evidence>
<dbReference type="InterPro" id="IPR018392">
    <property type="entry name" value="LysM"/>
</dbReference>
<accession>A0A7S8EAL6</accession>
<keyword evidence="4" id="KW-1185">Reference proteome</keyword>
<dbReference type="KEGG" id="pmet:G4Y79_02695"/>
<dbReference type="Gene3D" id="3.10.350.10">
    <property type="entry name" value="LysM domain"/>
    <property type="match status" value="1"/>
</dbReference>
<organism evidence="3 4">
    <name type="scientific">Phototrophicus methaneseepsis</name>
    <dbReference type="NCBI Taxonomy" id="2710758"/>
    <lineage>
        <taxon>Bacteria</taxon>
        <taxon>Bacillati</taxon>
        <taxon>Chloroflexota</taxon>
        <taxon>Candidatus Thermofontia</taxon>
        <taxon>Phototrophicales</taxon>
        <taxon>Phototrophicaceae</taxon>
        <taxon>Phototrophicus</taxon>
    </lineage>
</organism>
<name>A0A7S8EAL6_9CHLR</name>
<protein>
    <submittedName>
        <fullName evidence="3">LysM peptidoglycan-binding domain-containing protein</fullName>
    </submittedName>
</protein>
<evidence type="ECO:0000259" key="2">
    <source>
        <dbReference type="PROSITE" id="PS51782"/>
    </source>
</evidence>
<dbReference type="EMBL" id="CP062983">
    <property type="protein sequence ID" value="QPC83303.1"/>
    <property type="molecule type" value="Genomic_DNA"/>
</dbReference>